<feature type="region of interest" description="Disordered" evidence="1">
    <location>
        <begin position="75"/>
        <end position="139"/>
    </location>
</feature>
<evidence type="ECO:0000313" key="2">
    <source>
        <dbReference type="EMBL" id="GBC10794.1"/>
    </source>
</evidence>
<accession>A0A2Z6S5Z1</accession>
<keyword evidence="3" id="KW-1185">Reference proteome</keyword>
<feature type="compositionally biased region" description="Polar residues" evidence="1">
    <location>
        <begin position="113"/>
        <end position="122"/>
    </location>
</feature>
<organism evidence="2 3">
    <name type="scientific">Rhizophagus clarus</name>
    <dbReference type="NCBI Taxonomy" id="94130"/>
    <lineage>
        <taxon>Eukaryota</taxon>
        <taxon>Fungi</taxon>
        <taxon>Fungi incertae sedis</taxon>
        <taxon>Mucoromycota</taxon>
        <taxon>Glomeromycotina</taxon>
        <taxon>Glomeromycetes</taxon>
        <taxon>Glomerales</taxon>
        <taxon>Glomeraceae</taxon>
        <taxon>Rhizophagus</taxon>
    </lineage>
</organism>
<proteinExistence type="predicted"/>
<gene>
    <name evidence="2" type="ORF">RclHR1_09910003</name>
</gene>
<evidence type="ECO:0000313" key="3">
    <source>
        <dbReference type="Proteomes" id="UP000247702"/>
    </source>
</evidence>
<sequence length="188" mass="20858">MPILSITLVIQHTKQTKLNDKLTTILFCHLISAFALARSFYPKQTILIKTGCINNASTITDSHIIQEMDLDKLSPDQHQSSTLNPHTNTDMSTTLKDKSKEQAHTTAHFTTASSPLLQSNPVLTSSKSSTSTLTPAGNEKRIKTQDNKASHVITGYQAPSGYTIVYNILIYNIPAKWDNYILLSHLFT</sequence>
<dbReference type="Proteomes" id="UP000247702">
    <property type="component" value="Unassembled WGS sequence"/>
</dbReference>
<dbReference type="EMBL" id="BEXD01004416">
    <property type="protein sequence ID" value="GBC10794.1"/>
    <property type="molecule type" value="Genomic_DNA"/>
</dbReference>
<comment type="caution">
    <text evidence="2">The sequence shown here is derived from an EMBL/GenBank/DDBJ whole genome shotgun (WGS) entry which is preliminary data.</text>
</comment>
<protein>
    <submittedName>
        <fullName evidence="2">Uncharacterized protein</fullName>
    </submittedName>
</protein>
<evidence type="ECO:0000256" key="1">
    <source>
        <dbReference type="SAM" id="MobiDB-lite"/>
    </source>
</evidence>
<reference evidence="2 3" key="1">
    <citation type="submission" date="2017-11" db="EMBL/GenBank/DDBJ databases">
        <title>The genome of Rhizophagus clarus HR1 reveals common genetic basis of auxotrophy among arbuscular mycorrhizal fungi.</title>
        <authorList>
            <person name="Kobayashi Y."/>
        </authorList>
    </citation>
    <scope>NUCLEOTIDE SEQUENCE [LARGE SCALE GENOMIC DNA]</scope>
    <source>
        <strain evidence="2 3">HR1</strain>
    </source>
</reference>
<feature type="compositionally biased region" description="Low complexity" evidence="1">
    <location>
        <begin position="123"/>
        <end position="134"/>
    </location>
</feature>
<feature type="compositionally biased region" description="Polar residues" evidence="1">
    <location>
        <begin position="76"/>
        <end position="94"/>
    </location>
</feature>
<dbReference type="AlphaFoldDB" id="A0A2Z6S5Z1"/>
<name>A0A2Z6S5Z1_9GLOM</name>